<evidence type="ECO:0000313" key="2">
    <source>
        <dbReference type="Proteomes" id="UP001558474"/>
    </source>
</evidence>
<dbReference type="Proteomes" id="UP001558474">
    <property type="component" value="Unassembled WGS sequence"/>
</dbReference>
<gene>
    <name evidence="1" type="ORF">ABFW12_15115</name>
</gene>
<sequence>MTEEARESGVIEFQWAVPISQVGVIKQELDDASAKINPYTEDFEPPADEAIDYAASSFEPLTIIAGTIAIGYLIGKVSQIVLDARHGGAIVDARGPTLQIRSNPSVPRGTIVVVSSDKVETFRDSAPAELEHLVKMYLKS</sequence>
<accession>A0ABV3VDS0</accession>
<organism evidence="1 2">
    <name type="scientific">Mycolicibacterium porcinum</name>
    <dbReference type="NCBI Taxonomy" id="39693"/>
    <lineage>
        <taxon>Bacteria</taxon>
        <taxon>Bacillati</taxon>
        <taxon>Actinomycetota</taxon>
        <taxon>Actinomycetes</taxon>
        <taxon>Mycobacteriales</taxon>
        <taxon>Mycobacteriaceae</taxon>
        <taxon>Mycolicibacterium</taxon>
    </lineage>
</organism>
<keyword evidence="2" id="KW-1185">Reference proteome</keyword>
<name>A0ABV3VDS0_9MYCO</name>
<proteinExistence type="predicted"/>
<comment type="caution">
    <text evidence="1">The sequence shown here is derived from an EMBL/GenBank/DDBJ whole genome shotgun (WGS) entry which is preliminary data.</text>
</comment>
<reference evidence="1 2" key="1">
    <citation type="submission" date="2024-04" db="EMBL/GenBank/DDBJ databases">
        <title>Genomic Markers of Mycobacteria.</title>
        <authorList>
            <person name="Soliman M.S."/>
            <person name="Elkholy A."/>
            <person name="Soliman N.S."/>
            <person name="Abbas A."/>
            <person name="Khayrat S."/>
            <person name="Shawky S."/>
        </authorList>
    </citation>
    <scope>NUCLEOTIDE SEQUENCE [LARGE SCALE GENOMIC DNA]</scope>
    <source>
        <strain evidence="1 2">Egy-CU-AM5</strain>
    </source>
</reference>
<dbReference type="RefSeq" id="WP_368573233.1">
    <property type="nucleotide sequence ID" value="NZ_JBDLOU010000028.1"/>
</dbReference>
<evidence type="ECO:0000313" key="1">
    <source>
        <dbReference type="EMBL" id="MEX3739562.1"/>
    </source>
</evidence>
<dbReference type="EMBL" id="JBDLOU010000028">
    <property type="protein sequence ID" value="MEX3739562.1"/>
    <property type="molecule type" value="Genomic_DNA"/>
</dbReference>
<protein>
    <submittedName>
        <fullName evidence="1">Uncharacterized protein</fullName>
    </submittedName>
</protein>